<dbReference type="EMBL" id="ACOL01001007">
    <property type="protein sequence ID" value="EEQ81288.1"/>
    <property type="molecule type" value="Genomic_DNA"/>
</dbReference>
<dbReference type="VEuPathDB" id="MicrosporidiaDB:NCER_102353"/>
<name>C4VBW4_VAIC1</name>
<evidence type="ECO:0000313" key="1">
    <source>
        <dbReference type="EMBL" id="EEQ81288.1"/>
    </source>
</evidence>
<dbReference type="InParanoid" id="C4VBW4"/>
<gene>
    <name evidence="1" type="ORF">NCER_102353</name>
</gene>
<protein>
    <submittedName>
        <fullName evidence="1">Uncharacterized protein</fullName>
    </submittedName>
</protein>
<proteinExistence type="predicted"/>
<organism evidence="1 2">
    <name type="scientific">Vairimorpha ceranae (strain BRL01)</name>
    <name type="common">Microsporidian parasite</name>
    <name type="synonym">Nosema ceranae</name>
    <dbReference type="NCBI Taxonomy" id="578460"/>
    <lineage>
        <taxon>Eukaryota</taxon>
        <taxon>Fungi</taxon>
        <taxon>Fungi incertae sedis</taxon>
        <taxon>Microsporidia</taxon>
        <taxon>Nosematidae</taxon>
        <taxon>Vairimorpha</taxon>
    </lineage>
</organism>
<reference evidence="1 2" key="1">
    <citation type="journal article" date="2009" name="PLoS Pathog.">
        <title>Genomic analyses of the microsporidian Nosema ceranae, an emergent pathogen of honey bees.</title>
        <authorList>
            <person name="Cornman R.S."/>
            <person name="Chen Y.P."/>
            <person name="Schatz M.C."/>
            <person name="Street C."/>
            <person name="Zhao Y."/>
            <person name="Desany B."/>
            <person name="Egholm M."/>
            <person name="Hutchison S."/>
            <person name="Pettis J.S."/>
            <person name="Lipkin W.I."/>
            <person name="Evans J.D."/>
        </authorList>
    </citation>
    <scope>NUCLEOTIDE SEQUENCE [LARGE SCALE GENOMIC DNA]</scope>
    <source>
        <strain evidence="1 2">BRL01</strain>
    </source>
</reference>
<dbReference type="HOGENOM" id="CLU_1982208_0_0_1"/>
<dbReference type="Proteomes" id="UP000009082">
    <property type="component" value="Unassembled WGS sequence"/>
</dbReference>
<comment type="caution">
    <text evidence="1">The sequence shown here is derived from an EMBL/GenBank/DDBJ whole genome shotgun (WGS) entry which is preliminary data.</text>
</comment>
<dbReference type="KEGG" id="nce:NCER_102353"/>
<accession>C4VBW4</accession>
<evidence type="ECO:0000313" key="2">
    <source>
        <dbReference type="Proteomes" id="UP000009082"/>
    </source>
</evidence>
<dbReference type="AlphaFoldDB" id="C4VBW4"/>
<sequence length="126" mass="15067">MMNQGSHYNKNSSTRTKFNFNKNTLRKHISRSILECFLATEGFLAHMPVVYLKTSFLIKKFFNIYWRPIILDVLICQGQNIQCANQSRYTKVVFFHMIGLLLDWTHADPNRINYIFFNFNIFKNKF</sequence>